<dbReference type="AlphaFoldDB" id="A0A2H0UZ99"/>
<name>A0A2H0UZ99_9BACT</name>
<gene>
    <name evidence="1" type="ORF">COU03_02185</name>
</gene>
<organism evidence="1 2">
    <name type="scientific">bacterium (Candidatus Gribaldobacteria) CG10_big_fil_rev_8_21_14_0_10_41_12</name>
    <dbReference type="NCBI Taxonomy" id="2014277"/>
    <lineage>
        <taxon>Bacteria</taxon>
        <taxon>Candidatus Gribaldobacteria</taxon>
    </lineage>
</organism>
<evidence type="ECO:0000313" key="2">
    <source>
        <dbReference type="Proteomes" id="UP000228906"/>
    </source>
</evidence>
<protein>
    <submittedName>
        <fullName evidence="1">Uncharacterized protein</fullName>
    </submittedName>
</protein>
<sequence>MPAGQTQLFPARQAVNVLVDAFLVKVMANLPDHSTGYLFGRPAQSQFFQFQDIFLNYWMLVNIRPLPACLFLFV</sequence>
<dbReference type="EMBL" id="PFAV01000035">
    <property type="protein sequence ID" value="PIR91430.1"/>
    <property type="molecule type" value="Genomic_DNA"/>
</dbReference>
<reference evidence="2" key="1">
    <citation type="submission" date="2017-09" db="EMBL/GenBank/DDBJ databases">
        <title>Depth-based differentiation of microbial function through sediment-hosted aquifers and enrichment of novel symbionts in the deep terrestrial subsurface.</title>
        <authorList>
            <person name="Probst A.J."/>
            <person name="Ladd B."/>
            <person name="Jarett J.K."/>
            <person name="Geller-Mcgrath D.E."/>
            <person name="Sieber C.M.K."/>
            <person name="Emerson J.B."/>
            <person name="Anantharaman K."/>
            <person name="Thomas B.C."/>
            <person name="Malmstrom R."/>
            <person name="Stieglmeier M."/>
            <person name="Klingl A."/>
            <person name="Woyke T."/>
            <person name="Ryan C.M."/>
            <person name="Banfield J.F."/>
        </authorList>
    </citation>
    <scope>NUCLEOTIDE SEQUENCE [LARGE SCALE GENOMIC DNA]</scope>
</reference>
<comment type="caution">
    <text evidence="1">The sequence shown here is derived from an EMBL/GenBank/DDBJ whole genome shotgun (WGS) entry which is preliminary data.</text>
</comment>
<proteinExistence type="predicted"/>
<dbReference type="Proteomes" id="UP000228906">
    <property type="component" value="Unassembled WGS sequence"/>
</dbReference>
<accession>A0A2H0UZ99</accession>
<evidence type="ECO:0000313" key="1">
    <source>
        <dbReference type="EMBL" id="PIR91430.1"/>
    </source>
</evidence>